<feature type="transmembrane region" description="Helical" evidence="1">
    <location>
        <begin position="60"/>
        <end position="78"/>
    </location>
</feature>
<dbReference type="SUPFAM" id="SSF55874">
    <property type="entry name" value="ATPase domain of HSP90 chaperone/DNA topoisomerase II/histidine kinase"/>
    <property type="match status" value="1"/>
</dbReference>
<comment type="caution">
    <text evidence="3">The sequence shown here is derived from an EMBL/GenBank/DDBJ whole genome shotgun (WGS) entry which is preliminary data.</text>
</comment>
<keyword evidence="1" id="KW-0812">Transmembrane</keyword>
<feature type="transmembrane region" description="Helical" evidence="1">
    <location>
        <begin position="29"/>
        <end position="48"/>
    </location>
</feature>
<evidence type="ECO:0000259" key="2">
    <source>
        <dbReference type="Pfam" id="PF06580"/>
    </source>
</evidence>
<dbReference type="Pfam" id="PF06580">
    <property type="entry name" value="His_kinase"/>
    <property type="match status" value="1"/>
</dbReference>
<dbReference type="InterPro" id="IPR050640">
    <property type="entry name" value="Bact_2-comp_sensor_kinase"/>
</dbReference>
<keyword evidence="1" id="KW-1133">Transmembrane helix</keyword>
<evidence type="ECO:0000256" key="1">
    <source>
        <dbReference type="SAM" id="Phobius"/>
    </source>
</evidence>
<name>A0ABX2QP49_9HYPH</name>
<gene>
    <name evidence="3" type="ORF">HV823_25915</name>
</gene>
<dbReference type="Proteomes" id="UP000659172">
    <property type="component" value="Unassembled WGS sequence"/>
</dbReference>
<keyword evidence="4" id="KW-1185">Reference proteome</keyword>
<dbReference type="EMBL" id="JABXYK010000033">
    <property type="protein sequence ID" value="NVP58669.1"/>
    <property type="molecule type" value="Genomic_DNA"/>
</dbReference>
<sequence length="369" mass="40580">MARSVAERTNGDGDERADRADERRATIRLAVGYWAAVFISSSVLWGIAGTDPIESAPGKVVWLSIGALLSFLLTKLLSKTLHRALWLQAAVAFLLSLIAAPLYAVVDYLIYVACMYPQEAPFDQGSFAYVLIYGMSLFFGWCCLFLALRYSFALREGERRMAALREQALSAQMRALAYQVSPHFLFNTLNSMAGLIEEGANESARSMVMRLSAFLRHTLAIDPTDDLALEEEIALQADYLAVESTRFSDRMHVVMEVTDDVKATRVPPLILQPILENAVKHGVGATRGMVELVLSAKRKGETVVIRVENDAPRTDIGKLPDGMGIGLRNVADRIAARFPGQAILESGHIAPGRFAVTLILPLELPPEMR</sequence>
<feature type="domain" description="Signal transduction histidine kinase internal region" evidence="2">
    <location>
        <begin position="171"/>
        <end position="250"/>
    </location>
</feature>
<dbReference type="PANTHER" id="PTHR34220">
    <property type="entry name" value="SENSOR HISTIDINE KINASE YPDA"/>
    <property type="match status" value="1"/>
</dbReference>
<organism evidence="3 4">
    <name type="scientific">Mycoplana rhizolycopersici</name>
    <dbReference type="NCBI Taxonomy" id="2746702"/>
    <lineage>
        <taxon>Bacteria</taxon>
        <taxon>Pseudomonadati</taxon>
        <taxon>Pseudomonadota</taxon>
        <taxon>Alphaproteobacteria</taxon>
        <taxon>Hyphomicrobiales</taxon>
        <taxon>Rhizobiaceae</taxon>
        <taxon>Mycoplana</taxon>
    </lineage>
</organism>
<dbReference type="InterPro" id="IPR010559">
    <property type="entry name" value="Sig_transdc_His_kin_internal"/>
</dbReference>
<dbReference type="Gene3D" id="3.30.565.10">
    <property type="entry name" value="Histidine kinase-like ATPase, C-terminal domain"/>
    <property type="match status" value="1"/>
</dbReference>
<dbReference type="InterPro" id="IPR036890">
    <property type="entry name" value="HATPase_C_sf"/>
</dbReference>
<evidence type="ECO:0000313" key="4">
    <source>
        <dbReference type="Proteomes" id="UP000659172"/>
    </source>
</evidence>
<feature type="transmembrane region" description="Helical" evidence="1">
    <location>
        <begin position="126"/>
        <end position="152"/>
    </location>
</feature>
<dbReference type="GO" id="GO:0016301">
    <property type="term" value="F:kinase activity"/>
    <property type="evidence" value="ECO:0007669"/>
    <property type="project" value="UniProtKB-KW"/>
</dbReference>
<dbReference type="PANTHER" id="PTHR34220:SF9">
    <property type="entry name" value="SIGNAL TRANSDUCTION HISTIDINE KINASE INTERNAL REGION DOMAIN-CONTAINING PROTEIN"/>
    <property type="match status" value="1"/>
</dbReference>
<feature type="transmembrane region" description="Helical" evidence="1">
    <location>
        <begin position="85"/>
        <end position="106"/>
    </location>
</feature>
<accession>A0ABX2QP49</accession>
<keyword evidence="1" id="KW-0472">Membrane</keyword>
<keyword evidence="3" id="KW-0808">Transferase</keyword>
<reference evidence="3 4" key="1">
    <citation type="submission" date="2020-06" db="EMBL/GenBank/DDBJ databases">
        <title>Rhizobium sp.nov. isolated from the tomato plant.</title>
        <authorList>
            <person name="Thin K.K."/>
            <person name="Zhang X."/>
            <person name="He S."/>
        </authorList>
    </citation>
    <scope>NUCLEOTIDE SEQUENCE [LARGE SCALE GENOMIC DNA]</scope>
    <source>
        <strain evidence="3 4">DBTS2</strain>
    </source>
</reference>
<keyword evidence="3" id="KW-0418">Kinase</keyword>
<evidence type="ECO:0000313" key="3">
    <source>
        <dbReference type="EMBL" id="NVP58669.1"/>
    </source>
</evidence>
<protein>
    <submittedName>
        <fullName evidence="3">Histidine kinase</fullName>
    </submittedName>
</protein>
<proteinExistence type="predicted"/>